<comment type="caution">
    <text evidence="2">The sequence shown here is derived from an EMBL/GenBank/DDBJ whole genome shotgun (WGS) entry which is preliminary data.</text>
</comment>
<organism evidence="2 3">
    <name type="scientific">Cudoniella acicularis</name>
    <dbReference type="NCBI Taxonomy" id="354080"/>
    <lineage>
        <taxon>Eukaryota</taxon>
        <taxon>Fungi</taxon>
        <taxon>Dikarya</taxon>
        <taxon>Ascomycota</taxon>
        <taxon>Pezizomycotina</taxon>
        <taxon>Leotiomycetes</taxon>
        <taxon>Helotiales</taxon>
        <taxon>Tricladiaceae</taxon>
        <taxon>Cudoniella</taxon>
    </lineage>
</organism>
<protein>
    <recommendedName>
        <fullName evidence="1">Heterokaryon incompatibility domain-containing protein</fullName>
    </recommendedName>
</protein>
<dbReference type="EMBL" id="JAAMPI010000135">
    <property type="protein sequence ID" value="KAF4635203.1"/>
    <property type="molecule type" value="Genomic_DNA"/>
</dbReference>
<gene>
    <name evidence="2" type="ORF">G7Y89_g2896</name>
</gene>
<feature type="domain" description="Heterokaryon incompatibility" evidence="1">
    <location>
        <begin position="108"/>
        <end position="257"/>
    </location>
</feature>
<dbReference type="PANTHER" id="PTHR33112:SF16">
    <property type="entry name" value="HETEROKARYON INCOMPATIBILITY DOMAIN-CONTAINING PROTEIN"/>
    <property type="match status" value="1"/>
</dbReference>
<dbReference type="Proteomes" id="UP000566819">
    <property type="component" value="Unassembled WGS sequence"/>
</dbReference>
<dbReference type="OrthoDB" id="3559208at2759"/>
<evidence type="ECO:0000313" key="3">
    <source>
        <dbReference type="Proteomes" id="UP000566819"/>
    </source>
</evidence>
<proteinExistence type="predicted"/>
<dbReference type="InterPro" id="IPR010730">
    <property type="entry name" value="HET"/>
</dbReference>
<sequence>MILPQNMDFGLATVDVEMANAKEEDIFEIEVNFVCSFNYSDVHCLRGSTSSRHAFGTISNWLRNCHSNHAKCRYNQTSFYPSRLLYLGKEGVDIKLVVTAIQQPRGPYLTLSHRWGSEDYTKLESSTIHQFQCGIDISTLPLTFQDAIEVTRRLGFQYLWIDSLCIMQDEDDKSDWQYESPKMGEIYSNALLNLSATSATNSSSSLFVDRDLGTILPSPIELNIGGTIQQYHLFDGKIWEDEVTCAPLNRRGWVFQERILARRVLHFGRRQLAWECRQLDAMEIFPHGLPLIAGSTLQKKEVGFTLEGTSPQVSPKKNQKAYSLWQEMVEAYSECSLTRSEDKLVALSVLAKSMRDATSDEYVAGMWRRTMAFDLPWWRETESRKLYPINGNPYRAPSWSWASVDGRINFPGMPGTSDEEFIEVLGTNLSYVSNEDITTGCLLDGSSMKMGVLLNTLVLHDLLEDDTFSALIISGIRFDLLREASISFLHPEISSHELADYNNRNALYCVACCVTRSELCGILLTSYKQDQPYHRIGSFSVDISVKLIEEDGAVVEEELDHRAITNALTASSKAGYFLPCDFYDEKSGRYTITII</sequence>
<evidence type="ECO:0000259" key="1">
    <source>
        <dbReference type="Pfam" id="PF06985"/>
    </source>
</evidence>
<keyword evidence="3" id="KW-1185">Reference proteome</keyword>
<dbReference type="AlphaFoldDB" id="A0A8H4W5Q0"/>
<dbReference type="Pfam" id="PF06985">
    <property type="entry name" value="HET"/>
    <property type="match status" value="1"/>
</dbReference>
<accession>A0A8H4W5Q0</accession>
<dbReference type="PANTHER" id="PTHR33112">
    <property type="entry name" value="DOMAIN PROTEIN, PUTATIVE-RELATED"/>
    <property type="match status" value="1"/>
</dbReference>
<name>A0A8H4W5Q0_9HELO</name>
<evidence type="ECO:0000313" key="2">
    <source>
        <dbReference type="EMBL" id="KAF4635203.1"/>
    </source>
</evidence>
<reference evidence="2 3" key="1">
    <citation type="submission" date="2020-03" db="EMBL/GenBank/DDBJ databases">
        <title>Draft Genome Sequence of Cudoniella acicularis.</title>
        <authorList>
            <person name="Buettner E."/>
            <person name="Kellner H."/>
        </authorList>
    </citation>
    <scope>NUCLEOTIDE SEQUENCE [LARGE SCALE GENOMIC DNA]</scope>
    <source>
        <strain evidence="2 3">DSM 108380</strain>
    </source>
</reference>